<sequence length="1178" mass="133484">MLGARTTALRGGEKIWQHIRRTPRLFLYRNTTTAAASSQPFTPKSADTSPNISATSENGGIDSYEGFPEATVSQASDSEPNAPKSDDEPPGQWLWNRLNFHERDQQRLIDEHGDAISDGWGRRRVRGRKSHRYPSFSPAKALAILSRRPRHEWTKSEKALAVLVATNATYRPAILAAQLLLRREAILAHLEGNKIGIEAFLHNSAVWRARITILKKSKGYTRGDLLTWLWILSPEASDDVKVQRFLSSNCQKPRFLLHLLLAPERALHEPETIMKLVDYVSDMYIPQNGEEVSHAVRSQRTWLHFLQVLHCLVRHARQSWPAAMEAISHLTVNYLVAMSAELGRRKFHHQARCFVFNKAMRYFGWSSAIQPIANRIFNWAAQRNLLGIAGAFDPPLVLTRSSYQSVRSVLAGLAKNTTEAKNASRLRETWPPHRETVDGIDERRDLEDDLSRSVKALLLAREAGYSDTPADRAITVLGGSTFGQLPTIATRSTPLPNRSGSDTSSNWYNEWASRVRATRNAREAWMQFERPPIVGMKPDARVYAEMFEKLFAREVAQGAAKRLPGDVKEVFPVQNGNLTSFEIERLTPPTPNRLYDDMILEGIRPTGRCLELLLRNAHSKKIARQIIKDSVYGDELSHPASNPARFKLKFENSVGSSIIPGEVLSSMNVLSSINPGVFNAWIALLSRITSPLGSNLVDAISLAHQYQMVNLGSPRARNDKIAWHSILKALAWGKTIYSARQRRESKVLTLFIFLKLYERIVDLMGHDAVLLEYLSVMTWRTFHWATWDTRGFRSYSKREEEPKDFEVLQKLLGRAHKLAVRSFHSLAFPMLDVDSEANKHGLFDQTLVRANMVGEPIYHLMAAMAMSRDPAQMVGIMDWALDGLGDAKYLPDESKRSDTPAFWHMMNAFSCFFKLGKGVVPAAELNRIKHRLNHISEHRWTECAWFYPAPDKYQRDEEFVKGGLAILDRFRKPCAQLDVQDLRGDPELAHLEADIPVKLLYALAPVDKRYWSYPVPRLLRYGEFISKSIPEAMVDPLAQQQEEGDLLAQASNKSTDAFAKLESIKQQEGSGVSRDPFAELALLRPQNEDESLHQVEVDFPTTKELYQTALDENTLAEEISRKGENVPADPFAELASLHQQEENMSLNHTEADFPTTEELYQTTLDENTPRRGISRKLK</sequence>
<proteinExistence type="predicted"/>
<keyword evidence="3" id="KW-1185">Reference proteome</keyword>
<dbReference type="GO" id="GO:0032259">
    <property type="term" value="P:methylation"/>
    <property type="evidence" value="ECO:0007669"/>
    <property type="project" value="UniProtKB-KW"/>
</dbReference>
<evidence type="ECO:0000313" key="2">
    <source>
        <dbReference type="EMBL" id="KAK4192165.1"/>
    </source>
</evidence>
<gene>
    <name evidence="2" type="ORF">QBC35DRAFT_242274</name>
</gene>
<dbReference type="EMBL" id="MU864355">
    <property type="protein sequence ID" value="KAK4192165.1"/>
    <property type="molecule type" value="Genomic_DNA"/>
</dbReference>
<accession>A0AAN6X1I6</accession>
<keyword evidence="2" id="KW-0808">Transferase</keyword>
<dbReference type="AlphaFoldDB" id="A0AAN6X1I6"/>
<name>A0AAN6X1I6_9PEZI</name>
<dbReference type="GO" id="GO:0008168">
    <property type="term" value="F:methyltransferase activity"/>
    <property type="evidence" value="ECO:0007669"/>
    <property type="project" value="UniProtKB-KW"/>
</dbReference>
<reference evidence="2" key="2">
    <citation type="submission" date="2023-05" db="EMBL/GenBank/DDBJ databases">
        <authorList>
            <consortium name="Lawrence Berkeley National Laboratory"/>
            <person name="Steindorff A."/>
            <person name="Hensen N."/>
            <person name="Bonometti L."/>
            <person name="Westerberg I."/>
            <person name="Brannstrom I.O."/>
            <person name="Guillou S."/>
            <person name="Cros-Aarteil S."/>
            <person name="Calhoun S."/>
            <person name="Haridas S."/>
            <person name="Kuo A."/>
            <person name="Mondo S."/>
            <person name="Pangilinan J."/>
            <person name="Riley R."/>
            <person name="Labutti K."/>
            <person name="Andreopoulos B."/>
            <person name="Lipzen A."/>
            <person name="Chen C."/>
            <person name="Yanf M."/>
            <person name="Daum C."/>
            <person name="Ng V."/>
            <person name="Clum A."/>
            <person name="Ohm R."/>
            <person name="Martin F."/>
            <person name="Silar P."/>
            <person name="Natvig D."/>
            <person name="Lalanne C."/>
            <person name="Gautier V."/>
            <person name="Ament-Velasquez S.L."/>
            <person name="Kruys A."/>
            <person name="Hutchinson M.I."/>
            <person name="Powell A.J."/>
            <person name="Barry K."/>
            <person name="Miller A.N."/>
            <person name="Grigoriev I.V."/>
            <person name="Debuchy R."/>
            <person name="Gladieux P."/>
            <person name="Thoren M.H."/>
            <person name="Johannesson H."/>
        </authorList>
    </citation>
    <scope>NUCLEOTIDE SEQUENCE</scope>
    <source>
        <strain evidence="2">PSN309</strain>
    </source>
</reference>
<keyword evidence="2" id="KW-0489">Methyltransferase</keyword>
<dbReference type="Proteomes" id="UP001302126">
    <property type="component" value="Unassembled WGS sequence"/>
</dbReference>
<evidence type="ECO:0000256" key="1">
    <source>
        <dbReference type="SAM" id="MobiDB-lite"/>
    </source>
</evidence>
<evidence type="ECO:0000313" key="3">
    <source>
        <dbReference type="Proteomes" id="UP001302126"/>
    </source>
</evidence>
<feature type="compositionally biased region" description="Polar residues" evidence="1">
    <location>
        <begin position="34"/>
        <end position="58"/>
    </location>
</feature>
<feature type="region of interest" description="Disordered" evidence="1">
    <location>
        <begin position="34"/>
        <end position="93"/>
    </location>
</feature>
<protein>
    <submittedName>
        <fullName evidence="2">Cytosine-specific methyltransferase</fullName>
    </submittedName>
</protein>
<reference evidence="2" key="1">
    <citation type="journal article" date="2023" name="Mol. Phylogenet. Evol.">
        <title>Genome-scale phylogeny and comparative genomics of the fungal order Sordariales.</title>
        <authorList>
            <person name="Hensen N."/>
            <person name="Bonometti L."/>
            <person name="Westerberg I."/>
            <person name="Brannstrom I.O."/>
            <person name="Guillou S."/>
            <person name="Cros-Aarteil S."/>
            <person name="Calhoun S."/>
            <person name="Haridas S."/>
            <person name="Kuo A."/>
            <person name="Mondo S."/>
            <person name="Pangilinan J."/>
            <person name="Riley R."/>
            <person name="LaButti K."/>
            <person name="Andreopoulos B."/>
            <person name="Lipzen A."/>
            <person name="Chen C."/>
            <person name="Yan M."/>
            <person name="Daum C."/>
            <person name="Ng V."/>
            <person name="Clum A."/>
            <person name="Steindorff A."/>
            <person name="Ohm R.A."/>
            <person name="Martin F."/>
            <person name="Silar P."/>
            <person name="Natvig D.O."/>
            <person name="Lalanne C."/>
            <person name="Gautier V."/>
            <person name="Ament-Velasquez S.L."/>
            <person name="Kruys A."/>
            <person name="Hutchinson M.I."/>
            <person name="Powell A.J."/>
            <person name="Barry K."/>
            <person name="Miller A.N."/>
            <person name="Grigoriev I.V."/>
            <person name="Debuchy R."/>
            <person name="Gladieux P."/>
            <person name="Hiltunen Thoren M."/>
            <person name="Johannesson H."/>
        </authorList>
    </citation>
    <scope>NUCLEOTIDE SEQUENCE</scope>
    <source>
        <strain evidence="2">PSN309</strain>
    </source>
</reference>
<organism evidence="2 3">
    <name type="scientific">Podospora australis</name>
    <dbReference type="NCBI Taxonomy" id="1536484"/>
    <lineage>
        <taxon>Eukaryota</taxon>
        <taxon>Fungi</taxon>
        <taxon>Dikarya</taxon>
        <taxon>Ascomycota</taxon>
        <taxon>Pezizomycotina</taxon>
        <taxon>Sordariomycetes</taxon>
        <taxon>Sordariomycetidae</taxon>
        <taxon>Sordariales</taxon>
        <taxon>Podosporaceae</taxon>
        <taxon>Podospora</taxon>
    </lineage>
</organism>
<comment type="caution">
    <text evidence="2">The sequence shown here is derived from an EMBL/GenBank/DDBJ whole genome shotgun (WGS) entry which is preliminary data.</text>
</comment>